<dbReference type="AlphaFoldDB" id="A0A543KZJ8"/>
<dbReference type="InterPro" id="IPR001107">
    <property type="entry name" value="Band_7"/>
</dbReference>
<feature type="domain" description="Band 7" evidence="1">
    <location>
        <begin position="34"/>
        <end position="154"/>
    </location>
</feature>
<evidence type="ECO:0000313" key="3">
    <source>
        <dbReference type="Proteomes" id="UP000319804"/>
    </source>
</evidence>
<organism evidence="2 3">
    <name type="scientific">Microbacterium lacticum</name>
    <dbReference type="NCBI Taxonomy" id="33885"/>
    <lineage>
        <taxon>Bacteria</taxon>
        <taxon>Bacillati</taxon>
        <taxon>Actinomycetota</taxon>
        <taxon>Actinomycetes</taxon>
        <taxon>Micrococcales</taxon>
        <taxon>Microbacteriaceae</taxon>
        <taxon>Microbacterium</taxon>
    </lineage>
</organism>
<dbReference type="Pfam" id="PF01145">
    <property type="entry name" value="Band_7"/>
    <property type="match status" value="1"/>
</dbReference>
<keyword evidence="3" id="KW-1185">Reference proteome</keyword>
<dbReference type="InterPro" id="IPR036013">
    <property type="entry name" value="Band_7/SPFH_dom_sf"/>
</dbReference>
<evidence type="ECO:0000259" key="1">
    <source>
        <dbReference type="Pfam" id="PF01145"/>
    </source>
</evidence>
<protein>
    <submittedName>
        <fullName evidence="2">SPFH domain/Band 7 family protein</fullName>
    </submittedName>
</protein>
<name>A0A543KZJ8_9MICO</name>
<sequence length="231" mass="24598">MFSSSGMNSLIKTGGAVLTVLLVVPALCKLLMVTIDEGEAAIRTRNGRPIVRRRTRGDREAGEVVVLGPGTHAVFPVLAWYRRVDTRVRSTDLPARQLTAGGGRQHLVHASFDWRPFVTGSDLRVFELDVVHVAERTGNIVGAALRDLVRDDEAGRLPRNADLSAAAVAACAERVRAACGIELLSVVITGDALTDGYLLSEAISARGADAFDTDTRAVDAWAGAVTALRSV</sequence>
<dbReference type="Proteomes" id="UP000319804">
    <property type="component" value="Unassembled WGS sequence"/>
</dbReference>
<evidence type="ECO:0000313" key="2">
    <source>
        <dbReference type="EMBL" id="TQN00479.1"/>
    </source>
</evidence>
<dbReference type="SUPFAM" id="SSF117892">
    <property type="entry name" value="Band 7/SPFH domain"/>
    <property type="match status" value="1"/>
</dbReference>
<comment type="caution">
    <text evidence="2">The sequence shown here is derived from an EMBL/GenBank/DDBJ whole genome shotgun (WGS) entry which is preliminary data.</text>
</comment>
<dbReference type="OrthoDB" id="5059420at2"/>
<proteinExistence type="predicted"/>
<reference evidence="2 3" key="1">
    <citation type="submission" date="2019-06" db="EMBL/GenBank/DDBJ databases">
        <title>Sequencing the genomes of 1000 actinobacteria strains.</title>
        <authorList>
            <person name="Klenk H.-P."/>
        </authorList>
    </citation>
    <scope>NUCLEOTIDE SEQUENCE [LARGE SCALE GENOMIC DNA]</scope>
    <source>
        <strain evidence="2 3">DSM 20427</strain>
    </source>
</reference>
<accession>A0A543KZJ8</accession>
<gene>
    <name evidence="2" type="ORF">FHX68_0574</name>
</gene>
<dbReference type="EMBL" id="VFPS01000001">
    <property type="protein sequence ID" value="TQN00479.1"/>
    <property type="molecule type" value="Genomic_DNA"/>
</dbReference>